<accession>A0ABQ3N3U9</accession>
<name>A0ABQ3N3U9_9BACI</name>
<dbReference type="EMBL" id="BNDS01000002">
    <property type="protein sequence ID" value="GHH97195.1"/>
    <property type="molecule type" value="Genomic_DNA"/>
</dbReference>
<sequence length="398" mass="43733">MNRIKNEQGYALVTVILMITLFTILFLSFTSLAFNSVKQNQVVERASRSVAAAEMGVSYYQVAIQKAFESKQQIVSDYIRANESLKSNFKREATIKMASELQNTTIAAPLNAQYSMKNYVVIADPDPSSNTIRISFNIIGTDNNKDTTLFAQMSINLDSIVNQAKEEVVTEKVLPTYDNINLTSGCTTLDCNEVYINGNGNFSGNNNLKDNQTIFTTGSLDLNGNGNENNKTNVKIHAEGSITIYQNMNSAENVTIETKDSASFLQNVQISGTSKILVNKTLTVSQNLGIVKNSFVYVGGNITTTDPYFKVATIGNNLDISTASKMCVNGNLAAKQITVNDTSKLYVLGKVWENNIEKPGYTTDSDTFLKECGADVPVDFKIKWGDNVNTVVNDVEYN</sequence>
<proteinExistence type="predicted"/>
<protein>
    <recommendedName>
        <fullName evidence="4">Type 4 fimbrial biogenesis protein PilX N-terminal domain-containing protein</fullName>
    </recommendedName>
</protein>
<keyword evidence="1" id="KW-0812">Transmembrane</keyword>
<reference evidence="2 3" key="1">
    <citation type="journal article" date="2022" name="Int. J. Syst. Evol. Microbiol.">
        <title>Neobacillus kokaensis sp. nov., isolated from soil.</title>
        <authorList>
            <person name="Yuki K."/>
            <person name="Matsubara H."/>
            <person name="Yamaguchi S."/>
        </authorList>
    </citation>
    <scope>NUCLEOTIDE SEQUENCE [LARGE SCALE GENOMIC DNA]</scope>
    <source>
        <strain evidence="2 3">LOB 377</strain>
    </source>
</reference>
<evidence type="ECO:0000256" key="1">
    <source>
        <dbReference type="SAM" id="Phobius"/>
    </source>
</evidence>
<feature type="transmembrane region" description="Helical" evidence="1">
    <location>
        <begin position="12"/>
        <end position="34"/>
    </location>
</feature>
<keyword evidence="1" id="KW-0472">Membrane</keyword>
<dbReference type="RefSeq" id="WP_191269782.1">
    <property type="nucleotide sequence ID" value="NZ_BNDS01000002.1"/>
</dbReference>
<keyword evidence="3" id="KW-1185">Reference proteome</keyword>
<evidence type="ECO:0000313" key="2">
    <source>
        <dbReference type="EMBL" id="GHH97195.1"/>
    </source>
</evidence>
<organism evidence="2 3">
    <name type="scientific">Neobacillus kokaensis</name>
    <dbReference type="NCBI Taxonomy" id="2759023"/>
    <lineage>
        <taxon>Bacteria</taxon>
        <taxon>Bacillati</taxon>
        <taxon>Bacillota</taxon>
        <taxon>Bacilli</taxon>
        <taxon>Bacillales</taxon>
        <taxon>Bacillaceae</taxon>
        <taxon>Neobacillus</taxon>
    </lineage>
</organism>
<gene>
    <name evidence="2" type="ORF">AM1BK_07380</name>
</gene>
<evidence type="ECO:0000313" key="3">
    <source>
        <dbReference type="Proteomes" id="UP000637074"/>
    </source>
</evidence>
<keyword evidence="1" id="KW-1133">Transmembrane helix</keyword>
<comment type="caution">
    <text evidence="2">The sequence shown here is derived from an EMBL/GenBank/DDBJ whole genome shotgun (WGS) entry which is preliminary data.</text>
</comment>
<dbReference type="Proteomes" id="UP000637074">
    <property type="component" value="Unassembled WGS sequence"/>
</dbReference>
<evidence type="ECO:0008006" key="4">
    <source>
        <dbReference type="Google" id="ProtNLM"/>
    </source>
</evidence>